<dbReference type="InterPro" id="IPR052893">
    <property type="entry name" value="TCS_response_regulator"/>
</dbReference>
<dbReference type="RefSeq" id="WP_094624409.1">
    <property type="nucleotide sequence ID" value="NZ_NEFY01000003.1"/>
</dbReference>
<accession>A0A259W2S3</accession>
<dbReference type="PROSITE" id="PS50110">
    <property type="entry name" value="RESPONSE_REGULATORY"/>
    <property type="match status" value="1"/>
</dbReference>
<organism evidence="4 6">
    <name type="scientific">Marinobacter vinifirmus</name>
    <dbReference type="NCBI Taxonomy" id="355591"/>
    <lineage>
        <taxon>Bacteria</taxon>
        <taxon>Pseudomonadati</taxon>
        <taxon>Pseudomonadota</taxon>
        <taxon>Gammaproteobacteria</taxon>
        <taxon>Pseudomonadales</taxon>
        <taxon>Marinobacteraceae</taxon>
        <taxon>Marinobacter</taxon>
    </lineage>
</organism>
<feature type="modified residue" description="4-aspartylphosphate" evidence="1">
    <location>
        <position position="65"/>
    </location>
</feature>
<evidence type="ECO:0000256" key="1">
    <source>
        <dbReference type="PROSITE-ProRule" id="PRU00169"/>
    </source>
</evidence>
<dbReference type="PANTHER" id="PTHR44520">
    <property type="entry name" value="RESPONSE REGULATOR RCP1-RELATED"/>
    <property type="match status" value="1"/>
</dbReference>
<evidence type="ECO:0000313" key="4">
    <source>
        <dbReference type="EMBL" id="TVT36235.1"/>
    </source>
</evidence>
<evidence type="ECO:0000313" key="3">
    <source>
        <dbReference type="EMBL" id="OZC36896.1"/>
    </source>
</evidence>
<dbReference type="SMART" id="SM00448">
    <property type="entry name" value="REC"/>
    <property type="match status" value="1"/>
</dbReference>
<name>A0A259W2S3_9GAMM</name>
<dbReference type="SUPFAM" id="SSF52172">
    <property type="entry name" value="CheY-like"/>
    <property type="match status" value="1"/>
</dbReference>
<dbReference type="PANTHER" id="PTHR44520:SF2">
    <property type="entry name" value="RESPONSE REGULATOR RCP1"/>
    <property type="match status" value="1"/>
</dbReference>
<feature type="domain" description="Response regulatory" evidence="2">
    <location>
        <begin position="9"/>
        <end position="132"/>
    </location>
</feature>
<protein>
    <submittedName>
        <fullName evidence="4">Response regulator</fullName>
    </submittedName>
</protein>
<evidence type="ECO:0000313" key="6">
    <source>
        <dbReference type="Proteomes" id="UP000319142"/>
    </source>
</evidence>
<dbReference type="Proteomes" id="UP000216984">
    <property type="component" value="Unassembled WGS sequence"/>
</dbReference>
<dbReference type="InterPro" id="IPR011006">
    <property type="entry name" value="CheY-like_superfamily"/>
</dbReference>
<gene>
    <name evidence="3" type="ORF">B9Q17_08935</name>
    <name evidence="4" type="ORF">FHK81_00770</name>
</gene>
<dbReference type="InterPro" id="IPR001789">
    <property type="entry name" value="Sig_transdc_resp-reg_receiver"/>
</dbReference>
<sequence length="138" mass="15468">MTSDNRPPVILIAEDDPDDQLMLQDAFEETCEHCQLRFVSDGVELMALLLGEEGPGPLPDLLLLDLNMPLKDGRQSLVEIRSEPALQQLPTVILTTSRNDEDRAFCLAQGANDYLVKPSSYTELIEIVKALETWWESP</sequence>
<reference evidence="4 6" key="2">
    <citation type="submission" date="2019-07" db="EMBL/GenBank/DDBJ databases">
        <title>The pathways for chlorine oxyanion respiration interact through the shared metabolite chlorate.</title>
        <authorList>
            <person name="Barnum T.P."/>
            <person name="Cheng Y."/>
            <person name="Hill K.A."/>
            <person name="Lucas L.N."/>
            <person name="Carlson H.K."/>
            <person name="Coates J.D."/>
        </authorList>
    </citation>
    <scope>NUCLEOTIDE SEQUENCE [LARGE SCALE GENOMIC DNA]</scope>
    <source>
        <strain evidence="4">UCB</strain>
    </source>
</reference>
<proteinExistence type="predicted"/>
<dbReference type="EMBL" id="VMRX01000001">
    <property type="protein sequence ID" value="TVT36235.1"/>
    <property type="molecule type" value="Genomic_DNA"/>
</dbReference>
<dbReference type="AlphaFoldDB" id="A0A259W2S3"/>
<keyword evidence="5" id="KW-1185">Reference proteome</keyword>
<dbReference type="Proteomes" id="UP000319142">
    <property type="component" value="Unassembled WGS sequence"/>
</dbReference>
<evidence type="ECO:0000259" key="2">
    <source>
        <dbReference type="PROSITE" id="PS50110"/>
    </source>
</evidence>
<dbReference type="EMBL" id="NEFY01000003">
    <property type="protein sequence ID" value="OZC36896.1"/>
    <property type="molecule type" value="Genomic_DNA"/>
</dbReference>
<dbReference type="GO" id="GO:0000160">
    <property type="term" value="P:phosphorelay signal transduction system"/>
    <property type="evidence" value="ECO:0007669"/>
    <property type="project" value="InterPro"/>
</dbReference>
<comment type="caution">
    <text evidence="4">The sequence shown here is derived from an EMBL/GenBank/DDBJ whole genome shotgun (WGS) entry which is preliminary data.</text>
</comment>
<evidence type="ECO:0000313" key="5">
    <source>
        <dbReference type="Proteomes" id="UP000216984"/>
    </source>
</evidence>
<dbReference type="Pfam" id="PF00072">
    <property type="entry name" value="Response_reg"/>
    <property type="match status" value="1"/>
</dbReference>
<reference evidence="3 5" key="1">
    <citation type="submission" date="2017-06" db="EMBL/GenBank/DDBJ databases">
        <title>Draft genome sequence of the halophilic bacterium Marinobacter vinifirmus FB1.</title>
        <authorList>
            <person name="Stepanov V.G."/>
            <person name="Roberts D.J."/>
            <person name="Fox G.E."/>
        </authorList>
    </citation>
    <scope>NUCLEOTIDE SEQUENCE [LARGE SCALE GENOMIC DNA]</scope>
    <source>
        <strain evidence="3 5">FB1</strain>
    </source>
</reference>
<dbReference type="Gene3D" id="3.40.50.2300">
    <property type="match status" value="1"/>
</dbReference>
<keyword evidence="1" id="KW-0597">Phosphoprotein</keyword>